<evidence type="ECO:0000256" key="2">
    <source>
        <dbReference type="ARBA" id="ARBA00022670"/>
    </source>
</evidence>
<evidence type="ECO:0000313" key="8">
    <source>
        <dbReference type="Proteomes" id="UP000000483"/>
    </source>
</evidence>
<dbReference type="Pfam" id="PF00877">
    <property type="entry name" value="NLPC_P60"/>
    <property type="match status" value="1"/>
</dbReference>
<sequence>MVGRLILGTTISLALVLCPYFLSDAHAKSTRKKPSRVTAKAKVKSSKKYSSRSRSSRYYRDRRTYEPPLNGQQEGRDFIPKYYRAGVGETGPLMKIIPQRDGRFVLEPLRPKKPSGSYAPTITDDRKVAPIPRSNDDYSALSGENAPICPRWNFNDLVLTLAKRYQGASYSRGASLMTGSSTDCSGFVQYVCHNFMVDLPRSSSEQAQVGKTITSEMDFSKMLPGDLLFFRRGGRGIGHVGIYLGSGKMIHASSRRTGVTITDLKEPYYINTFVVAKRVFEVKYPH</sequence>
<dbReference type="eggNOG" id="COG0791">
    <property type="taxonomic scope" value="Bacteria"/>
</dbReference>
<evidence type="ECO:0000313" key="7">
    <source>
        <dbReference type="EMBL" id="AEB09053.1"/>
    </source>
</evidence>
<feature type="compositionally biased region" description="Basic residues" evidence="5">
    <location>
        <begin position="33"/>
        <end position="57"/>
    </location>
</feature>
<evidence type="ECO:0000256" key="1">
    <source>
        <dbReference type="ARBA" id="ARBA00007074"/>
    </source>
</evidence>
<feature type="region of interest" description="Disordered" evidence="5">
    <location>
        <begin position="33"/>
        <end position="75"/>
    </location>
</feature>
<keyword evidence="4" id="KW-0788">Thiol protease</keyword>
<dbReference type="InterPro" id="IPR038765">
    <property type="entry name" value="Papain-like_cys_pep_sf"/>
</dbReference>
<gene>
    <name evidence="7" type="ordered locus">Desac_1191</name>
</gene>
<feature type="domain" description="NlpC/P60" evidence="6">
    <location>
        <begin position="152"/>
        <end position="280"/>
    </location>
</feature>
<protein>
    <submittedName>
        <fullName evidence="7">NLP/P60 protein</fullName>
    </submittedName>
</protein>
<proteinExistence type="inferred from homology"/>
<organism evidence="7 8">
    <name type="scientific">Desulfobacca acetoxidans (strain ATCC 700848 / DSM 11109 / ASRB2)</name>
    <dbReference type="NCBI Taxonomy" id="880072"/>
    <lineage>
        <taxon>Bacteria</taxon>
        <taxon>Pseudomonadati</taxon>
        <taxon>Thermodesulfobacteriota</taxon>
        <taxon>Desulfobaccia</taxon>
        <taxon>Desulfobaccales</taxon>
        <taxon>Desulfobaccaceae</taxon>
        <taxon>Desulfobacca</taxon>
    </lineage>
</organism>
<dbReference type="PANTHER" id="PTHR47053:SF1">
    <property type="entry name" value="MUREIN DD-ENDOPEPTIDASE MEPH-RELATED"/>
    <property type="match status" value="1"/>
</dbReference>
<dbReference type="EMBL" id="CP002629">
    <property type="protein sequence ID" value="AEB09053.1"/>
    <property type="molecule type" value="Genomic_DNA"/>
</dbReference>
<dbReference type="InterPro" id="IPR051202">
    <property type="entry name" value="Peptidase_C40"/>
</dbReference>
<keyword evidence="2" id="KW-0645">Protease</keyword>
<comment type="similarity">
    <text evidence="1">Belongs to the peptidase C40 family.</text>
</comment>
<dbReference type="PANTHER" id="PTHR47053">
    <property type="entry name" value="MUREIN DD-ENDOPEPTIDASE MEPH-RELATED"/>
    <property type="match status" value="1"/>
</dbReference>
<dbReference type="HOGENOM" id="CLU_972274_0_0_7"/>
<reference evidence="7 8" key="1">
    <citation type="journal article" date="2011" name="Stand. Genomic Sci.">
        <title>Complete genome sequence of the acetate-degrading sulfate reducer Desulfobacca acetoxidans type strain (ASRB2).</title>
        <authorList>
            <person name="Goker M."/>
            <person name="Teshima H."/>
            <person name="Lapidus A."/>
            <person name="Nolan M."/>
            <person name="Lucas S."/>
            <person name="Hammon N."/>
            <person name="Deshpande S."/>
            <person name="Cheng J.F."/>
            <person name="Tapia R."/>
            <person name="Han C."/>
            <person name="Goodwin L."/>
            <person name="Pitluck S."/>
            <person name="Huntemann M."/>
            <person name="Liolios K."/>
            <person name="Ivanova N."/>
            <person name="Pagani I."/>
            <person name="Mavromatis K."/>
            <person name="Ovchinikova G."/>
            <person name="Pati A."/>
            <person name="Chen A."/>
            <person name="Palaniappan K."/>
            <person name="Land M."/>
            <person name="Hauser L."/>
            <person name="Brambilla E.M."/>
            <person name="Rohde M."/>
            <person name="Spring S."/>
            <person name="Detter J.C."/>
            <person name="Woyke T."/>
            <person name="Bristow J."/>
            <person name="Eisen J.A."/>
            <person name="Markowitz V."/>
            <person name="Hugenholtz P."/>
            <person name="Kyrpides N.C."/>
            <person name="Klenk H.P."/>
        </authorList>
    </citation>
    <scope>NUCLEOTIDE SEQUENCE [LARGE SCALE GENOMIC DNA]</scope>
    <source>
        <strain evidence="8">ATCC 700848 / DSM 11109 / ASRB2</strain>
    </source>
</reference>
<dbReference type="InterPro" id="IPR000064">
    <property type="entry name" value="NLP_P60_dom"/>
</dbReference>
<accession>F2NHD7</accession>
<evidence type="ECO:0000256" key="3">
    <source>
        <dbReference type="ARBA" id="ARBA00022801"/>
    </source>
</evidence>
<name>F2NHD7_DESAR</name>
<evidence type="ECO:0000259" key="6">
    <source>
        <dbReference type="PROSITE" id="PS51935"/>
    </source>
</evidence>
<dbReference type="PROSITE" id="PS51935">
    <property type="entry name" value="NLPC_P60"/>
    <property type="match status" value="1"/>
</dbReference>
<evidence type="ECO:0000256" key="4">
    <source>
        <dbReference type="ARBA" id="ARBA00022807"/>
    </source>
</evidence>
<evidence type="ECO:0000256" key="5">
    <source>
        <dbReference type="SAM" id="MobiDB-lite"/>
    </source>
</evidence>
<dbReference type="GO" id="GO:0006508">
    <property type="term" value="P:proteolysis"/>
    <property type="evidence" value="ECO:0007669"/>
    <property type="project" value="UniProtKB-KW"/>
</dbReference>
<dbReference type="SUPFAM" id="SSF54001">
    <property type="entry name" value="Cysteine proteinases"/>
    <property type="match status" value="1"/>
</dbReference>
<reference evidence="8" key="2">
    <citation type="submission" date="2011-03" db="EMBL/GenBank/DDBJ databases">
        <title>The complete genome of Desulfobacca acetoxidans DSM 11109.</title>
        <authorList>
            <consortium name="US DOE Joint Genome Institute (JGI-PGF)"/>
            <person name="Lucas S."/>
            <person name="Copeland A."/>
            <person name="Lapidus A."/>
            <person name="Bruce D."/>
            <person name="Goodwin L."/>
            <person name="Pitluck S."/>
            <person name="Peters L."/>
            <person name="Kyrpides N."/>
            <person name="Mavromatis K."/>
            <person name="Ivanova N."/>
            <person name="Ovchinnikova G."/>
            <person name="Teshima H."/>
            <person name="Detter J.C."/>
            <person name="Han C."/>
            <person name="Land M."/>
            <person name="Hauser L."/>
            <person name="Markowitz V."/>
            <person name="Cheng J.-F."/>
            <person name="Hugenholtz P."/>
            <person name="Woyke T."/>
            <person name="Wu D."/>
            <person name="Spring S."/>
            <person name="Schueler E."/>
            <person name="Brambilla E."/>
            <person name="Klenk H.-P."/>
            <person name="Eisen J.A."/>
        </authorList>
    </citation>
    <scope>NUCLEOTIDE SEQUENCE [LARGE SCALE GENOMIC DNA]</scope>
    <source>
        <strain evidence="8">ATCC 700848 / DSM 11109 / ASRB2</strain>
    </source>
</reference>
<dbReference type="AlphaFoldDB" id="F2NHD7"/>
<keyword evidence="3" id="KW-0378">Hydrolase</keyword>
<keyword evidence="8" id="KW-1185">Reference proteome</keyword>
<dbReference type="Proteomes" id="UP000000483">
    <property type="component" value="Chromosome"/>
</dbReference>
<dbReference type="Gene3D" id="3.90.1720.10">
    <property type="entry name" value="endopeptidase domain like (from Nostoc punctiforme)"/>
    <property type="match status" value="1"/>
</dbReference>
<dbReference type="GO" id="GO:0008234">
    <property type="term" value="F:cysteine-type peptidase activity"/>
    <property type="evidence" value="ECO:0007669"/>
    <property type="project" value="UniProtKB-KW"/>
</dbReference>
<dbReference type="KEGG" id="dao:Desac_1191"/>